<comment type="caution">
    <text evidence="1">The sequence shown here is derived from an EMBL/GenBank/DDBJ whole genome shotgun (WGS) entry which is preliminary data.</text>
</comment>
<organism evidence="1 2">
    <name type="scientific">Hibiscus trionum</name>
    <name type="common">Flower of an hour</name>
    <dbReference type="NCBI Taxonomy" id="183268"/>
    <lineage>
        <taxon>Eukaryota</taxon>
        <taxon>Viridiplantae</taxon>
        <taxon>Streptophyta</taxon>
        <taxon>Embryophyta</taxon>
        <taxon>Tracheophyta</taxon>
        <taxon>Spermatophyta</taxon>
        <taxon>Magnoliopsida</taxon>
        <taxon>eudicotyledons</taxon>
        <taxon>Gunneridae</taxon>
        <taxon>Pentapetalae</taxon>
        <taxon>rosids</taxon>
        <taxon>malvids</taxon>
        <taxon>Malvales</taxon>
        <taxon>Malvaceae</taxon>
        <taxon>Malvoideae</taxon>
        <taxon>Hibiscus</taxon>
    </lineage>
</organism>
<dbReference type="OrthoDB" id="1000870at2759"/>
<dbReference type="Proteomes" id="UP001165190">
    <property type="component" value="Unassembled WGS sequence"/>
</dbReference>
<dbReference type="AlphaFoldDB" id="A0A9W7MK36"/>
<protein>
    <submittedName>
        <fullName evidence="1">WALL ASSOCIATED KINASE (WAK)-LIKE 10</fullName>
    </submittedName>
</protein>
<evidence type="ECO:0000313" key="2">
    <source>
        <dbReference type="Proteomes" id="UP001165190"/>
    </source>
</evidence>
<dbReference type="EMBL" id="BSYR01000037">
    <property type="protein sequence ID" value="GMJ03492.1"/>
    <property type="molecule type" value="Genomic_DNA"/>
</dbReference>
<accession>A0A9W7MK36</accession>
<keyword evidence="1" id="KW-0808">Transferase</keyword>
<proteinExistence type="predicted"/>
<dbReference type="GO" id="GO:0016301">
    <property type="term" value="F:kinase activity"/>
    <property type="evidence" value="ECO:0007669"/>
    <property type="project" value="UniProtKB-KW"/>
</dbReference>
<evidence type="ECO:0000313" key="1">
    <source>
        <dbReference type="EMBL" id="GMJ03492.1"/>
    </source>
</evidence>
<gene>
    <name evidence="1" type="ORF">HRI_004018400</name>
</gene>
<keyword evidence="2" id="KW-1185">Reference proteome</keyword>
<reference evidence="1" key="1">
    <citation type="submission" date="2023-05" db="EMBL/GenBank/DDBJ databases">
        <title>Genome and transcriptome analyses reveal genes involved in the formation of fine ridges on petal epidermal cells in Hibiscus trionum.</title>
        <authorList>
            <person name="Koshimizu S."/>
            <person name="Masuda S."/>
            <person name="Ishii T."/>
            <person name="Shirasu K."/>
            <person name="Hoshino A."/>
            <person name="Arita M."/>
        </authorList>
    </citation>
    <scope>NUCLEOTIDE SEQUENCE</scope>
    <source>
        <strain evidence="1">Hamamatsu line</strain>
    </source>
</reference>
<sequence length="79" mass="9120">MAKLARRCLNLNRKKRPTMKQVAMELELIKAWKAGDAIEEVDEESETYEIIEFWNANLSWSTSISITTESTTLPLNLTF</sequence>
<keyword evidence="1" id="KW-0418">Kinase</keyword>
<name>A0A9W7MK36_HIBTR</name>